<dbReference type="PANTHER" id="PTHR43046:SF16">
    <property type="entry name" value="ADP-RIBOSE PYROPHOSPHATASE YJHB-RELATED"/>
    <property type="match status" value="1"/>
</dbReference>
<comment type="caution">
    <text evidence="4">The sequence shown here is derived from an EMBL/GenBank/DDBJ whole genome shotgun (WGS) entry which is preliminary data.</text>
</comment>
<dbReference type="RefSeq" id="WP_173577485.1">
    <property type="nucleotide sequence ID" value="NZ_WOSW01000018.1"/>
</dbReference>
<dbReference type="PANTHER" id="PTHR43046">
    <property type="entry name" value="GDP-MANNOSE MANNOSYL HYDROLASE"/>
    <property type="match status" value="1"/>
</dbReference>
<evidence type="ECO:0000256" key="2">
    <source>
        <dbReference type="ARBA" id="ARBA00022801"/>
    </source>
</evidence>
<sequence>MSEPDWLVWARELQAIAQTGLAFTRDPYDRERYVALRDLSARIFAAHTDTPADRIASLFAGESGYATPKIDVRAAVFDSRNRLLMVRETIDEDRWTLPGGWADVNVTAAENAVKEVAEESGYLVTVTKLAALWDRTRQSHPNGVFSCCKLFFICELTGGSATTSIETSGAGWFAENDVPQDLSTGRVLPAQISRMFDHRRNPALPTDFE</sequence>
<accession>A0ABX0KCS9</accession>
<name>A0ABX0KCS9_9PROT</name>
<gene>
    <name evidence="4" type="ORF">GOB84_10400</name>
</gene>
<dbReference type="Gene3D" id="6.10.250.1120">
    <property type="match status" value="1"/>
</dbReference>
<dbReference type="EMBL" id="WOSW01000018">
    <property type="protein sequence ID" value="NHO32958.1"/>
    <property type="molecule type" value="Genomic_DNA"/>
</dbReference>
<evidence type="ECO:0000259" key="3">
    <source>
        <dbReference type="PROSITE" id="PS51462"/>
    </source>
</evidence>
<dbReference type="Gene3D" id="3.90.79.10">
    <property type="entry name" value="Nucleoside Triphosphate Pyrophosphohydrolase"/>
    <property type="match status" value="1"/>
</dbReference>
<dbReference type="InterPro" id="IPR059176">
    <property type="entry name" value="UDP-X_N"/>
</dbReference>
<keyword evidence="5" id="KW-1185">Reference proteome</keyword>
<proteinExistence type="predicted"/>
<dbReference type="Pfam" id="PF00293">
    <property type="entry name" value="NUDIX"/>
    <property type="match status" value="1"/>
</dbReference>
<evidence type="ECO:0000256" key="1">
    <source>
        <dbReference type="ARBA" id="ARBA00001946"/>
    </source>
</evidence>
<organism evidence="4 5">
    <name type="scientific">Acetobacter fallax</name>
    <dbReference type="NCBI Taxonomy" id="1737473"/>
    <lineage>
        <taxon>Bacteria</taxon>
        <taxon>Pseudomonadati</taxon>
        <taxon>Pseudomonadota</taxon>
        <taxon>Alphaproteobacteria</taxon>
        <taxon>Acetobacterales</taxon>
        <taxon>Acetobacteraceae</taxon>
        <taxon>Acetobacter</taxon>
    </lineage>
</organism>
<dbReference type="InterPro" id="IPR015797">
    <property type="entry name" value="NUDIX_hydrolase-like_dom_sf"/>
</dbReference>
<protein>
    <submittedName>
        <fullName evidence="4">NUDIX domain-containing protein</fullName>
    </submittedName>
</protein>
<dbReference type="SUPFAM" id="SSF55811">
    <property type="entry name" value="Nudix"/>
    <property type="match status" value="1"/>
</dbReference>
<dbReference type="Proteomes" id="UP000615326">
    <property type="component" value="Unassembled WGS sequence"/>
</dbReference>
<comment type="cofactor">
    <cofactor evidence="1">
        <name>Mg(2+)</name>
        <dbReference type="ChEBI" id="CHEBI:18420"/>
    </cofactor>
</comment>
<dbReference type="InterPro" id="IPR000086">
    <property type="entry name" value="NUDIX_hydrolase_dom"/>
</dbReference>
<reference evidence="4 5" key="1">
    <citation type="journal article" date="2020" name="Int. J. Syst. Evol. Microbiol.">
        <title>Novel acetic acid bacteria from cider fermentations: Acetobacter conturbans sp. nov. and Acetobacter fallax sp. nov.</title>
        <authorList>
            <person name="Sombolestani A.S."/>
            <person name="Cleenwerck I."/>
            <person name="Cnockaert M."/>
            <person name="Borremans W."/>
            <person name="Wieme A.D."/>
            <person name="De Vuyst L."/>
            <person name="Vandamme P."/>
        </authorList>
    </citation>
    <scope>NUCLEOTIDE SEQUENCE [LARGE SCALE GENOMIC DNA]</scope>
    <source>
        <strain evidence="4 5">LMG 1637</strain>
    </source>
</reference>
<keyword evidence="2" id="KW-0378">Hydrolase</keyword>
<evidence type="ECO:0000313" key="4">
    <source>
        <dbReference type="EMBL" id="NHO32958.1"/>
    </source>
</evidence>
<feature type="domain" description="Nudix hydrolase" evidence="3">
    <location>
        <begin position="67"/>
        <end position="195"/>
    </location>
</feature>
<dbReference type="CDD" id="cd04672">
    <property type="entry name" value="NUDIX_CDP-Chase_like"/>
    <property type="match status" value="1"/>
</dbReference>
<evidence type="ECO:0000313" key="5">
    <source>
        <dbReference type="Proteomes" id="UP000615326"/>
    </source>
</evidence>
<dbReference type="PROSITE" id="PS51462">
    <property type="entry name" value="NUDIX"/>
    <property type="match status" value="1"/>
</dbReference>
<dbReference type="Pfam" id="PF12535">
    <property type="entry name" value="Nudix_N"/>
    <property type="match status" value="1"/>
</dbReference>